<dbReference type="AGR" id="FB:FBgn0051860"/>
<reference evidence="17 19" key="4">
    <citation type="journal article" date="2002" name="Genome Biol.">
        <title>The transposable elements of the Drosophila melanogaster euchromatin: a genomics perspective.</title>
        <authorList>
            <person name="Kaminker J.S."/>
            <person name="Bergman C.M."/>
            <person name="Kronmiller B."/>
            <person name="Carlson J."/>
            <person name="Svirskas R."/>
            <person name="Patel S."/>
            <person name="Frise E."/>
            <person name="Wheeler D.A."/>
            <person name="Lewis S.E."/>
            <person name="Rubin G.M."/>
            <person name="Ashburner M."/>
            <person name="Celniker S.E."/>
        </authorList>
    </citation>
    <scope>NUCLEOTIDE SEQUENCE [LARGE SCALE GENOMIC DNA]</scope>
    <source>
        <strain evidence="19">Berkeley</strain>
    </source>
</reference>
<evidence type="ECO:0000256" key="5">
    <source>
        <dbReference type="ARBA" id="ARBA00022723"/>
    </source>
</evidence>
<reference evidence="17 19" key="8">
    <citation type="journal article" date="2007" name="Science">
        <title>Sequence finishing and mapping of Drosophila melanogaster heterochromatin.</title>
        <authorList>
            <person name="Hoskins R.A."/>
            <person name="Carlson J.W."/>
            <person name="Kennedy C."/>
            <person name="Acevedo D."/>
            <person name="Evans-Holm M."/>
            <person name="Frise E."/>
            <person name="Wan K.H."/>
            <person name="Park S."/>
            <person name="Mendez-Lago M."/>
            <person name="Rossi F."/>
            <person name="Villasante A."/>
            <person name="Dimitri P."/>
            <person name="Karpen G.H."/>
            <person name="Celniker S.E."/>
        </authorList>
    </citation>
    <scope>NUCLEOTIDE SEQUENCE [LARGE SCALE GENOMIC DNA]</scope>
    <source>
        <strain evidence="19">Berkeley</strain>
    </source>
</reference>
<evidence type="ECO:0000256" key="14">
    <source>
        <dbReference type="SAM" id="Phobius"/>
    </source>
</evidence>
<dbReference type="SUPFAM" id="SSF160240">
    <property type="entry name" value="Cation efflux protein cytoplasmic domain-like"/>
    <property type="match status" value="1"/>
</dbReference>
<dbReference type="GO" id="GO:0030658">
    <property type="term" value="C:transport vesicle membrane"/>
    <property type="evidence" value="ECO:0007669"/>
    <property type="project" value="UniProtKB-SubCell"/>
</dbReference>
<feature type="region of interest" description="Disordered" evidence="13">
    <location>
        <begin position="657"/>
        <end position="701"/>
    </location>
</feature>
<dbReference type="AlphaFoldDB" id="Q9VKA3"/>
<protein>
    <submittedName>
        <fullName evidence="17">Zinc transporter 33D, isoform B</fullName>
    </submittedName>
</protein>
<evidence type="ECO:0000256" key="2">
    <source>
        <dbReference type="ARBA" id="ARBA00008873"/>
    </source>
</evidence>
<dbReference type="ExpressionAtlas" id="Q9VKA3">
    <property type="expression patterns" value="baseline and differential"/>
</dbReference>
<dbReference type="GO" id="GO:0006829">
    <property type="term" value="P:zinc ion transport"/>
    <property type="evidence" value="ECO:0000250"/>
    <property type="project" value="FlyBase"/>
</dbReference>
<dbReference type="InterPro" id="IPR036837">
    <property type="entry name" value="Cation_efflux_CTD_sf"/>
</dbReference>
<dbReference type="PaxDb" id="7227-FBpp0292109"/>
<dbReference type="GO" id="GO:0071577">
    <property type="term" value="P:zinc ion transmembrane transport"/>
    <property type="evidence" value="ECO:0000318"/>
    <property type="project" value="GO_Central"/>
</dbReference>
<evidence type="ECO:0000256" key="10">
    <source>
        <dbReference type="ARBA" id="ARBA00023136"/>
    </source>
</evidence>
<reference evidence="17 19" key="3">
    <citation type="journal article" date="2002" name="Genome Biol.">
        <title>Annotation of the Drosophila melanogaster euchromatic genome: a systematic review.</title>
        <authorList>
            <person name="Misra S."/>
            <person name="Crosby M.A."/>
            <person name="Mungall C.J."/>
            <person name="Matthews B.B."/>
            <person name="Campbell K.S."/>
            <person name="Hradecky P."/>
            <person name="Huang Y."/>
            <person name="Kaminker J.S."/>
            <person name="Millburn G.H."/>
            <person name="Prochnik S.E."/>
            <person name="Smith C.D."/>
            <person name="Tupy J.L."/>
            <person name="Whitfied E.J."/>
            <person name="Bayraktaroglu L."/>
            <person name="Berman B.P."/>
            <person name="Bettencourt B.R."/>
            <person name="Celniker S.E."/>
            <person name="de Grey A.D."/>
            <person name="Drysdale R.A."/>
            <person name="Harris N.L."/>
            <person name="Richter J."/>
            <person name="Russo S."/>
            <person name="Schroeder A.J."/>
            <person name="Shu S.Q."/>
            <person name="Stapleton M."/>
            <person name="Yamada C."/>
            <person name="Ashburner M."/>
            <person name="Gelbart W.M."/>
            <person name="Rubin G.M."/>
            <person name="Lewis S.E."/>
        </authorList>
    </citation>
    <scope>GENOME REANNOTATION</scope>
    <source>
        <strain evidence="19">Berkeley</strain>
    </source>
</reference>
<dbReference type="InterPro" id="IPR002524">
    <property type="entry name" value="Cation_efflux"/>
</dbReference>
<dbReference type="Gene3D" id="1.20.1510.10">
    <property type="entry name" value="Cation efflux protein transmembrane domain"/>
    <property type="match status" value="1"/>
</dbReference>
<feature type="compositionally biased region" description="Basic and acidic residues" evidence="13">
    <location>
        <begin position="7"/>
        <end position="16"/>
    </location>
</feature>
<evidence type="ECO:0000256" key="9">
    <source>
        <dbReference type="ARBA" id="ARBA00023065"/>
    </source>
</evidence>
<feature type="region of interest" description="Disordered" evidence="13">
    <location>
        <begin position="1"/>
        <end position="90"/>
    </location>
</feature>
<dbReference type="VEuPathDB" id="VectorBase:FBgn0051860"/>
<keyword evidence="3" id="KW-0813">Transport</keyword>
<comment type="similarity">
    <text evidence="2">Belongs to the cation diffusion facilitator (CDF) transporter (TC 2.A.4) family. SLC30A subfamily.</text>
</comment>
<keyword evidence="7" id="KW-0864">Zinc transport</keyword>
<reference evidence="17 19" key="1">
    <citation type="journal article" date="2000" name="Science">
        <title>The genome sequence of Drosophila melanogaster.</title>
        <authorList>
            <person name="Adams M.D."/>
            <person name="Celniker S.E."/>
            <person name="Holt R.A."/>
            <person name="Evans C.A."/>
            <person name="Gocayne J.D."/>
            <person name="Amanatides P.G."/>
            <person name="Scherer S.E."/>
            <person name="Li P.W."/>
            <person name="Hoskins R.A."/>
            <person name="Galle R.F."/>
            <person name="George R.A."/>
            <person name="Lewis S.E."/>
            <person name="Richards S."/>
            <person name="Ashburner M."/>
            <person name="Henderson S.N."/>
            <person name="Sutton G.G."/>
            <person name="Wortman J.R."/>
            <person name="Yandell M.D."/>
            <person name="Zhang Q."/>
            <person name="Chen L.X."/>
            <person name="Brandon R.C."/>
            <person name="Rogers Y.H."/>
            <person name="Blazej R.G."/>
            <person name="Champe M."/>
            <person name="Pfeiffer B.D."/>
            <person name="Wan K.H."/>
            <person name="Doyle C."/>
            <person name="Baxter E.G."/>
            <person name="Helt G."/>
            <person name="Nelson C.R."/>
            <person name="Gabor G.L."/>
            <person name="Abril J.F."/>
            <person name="Agbayani A."/>
            <person name="An H.J."/>
            <person name="Andrews-Pfannkoch C."/>
            <person name="Baldwin D."/>
            <person name="Ballew R.M."/>
            <person name="Basu A."/>
            <person name="Baxendale J."/>
            <person name="Bayraktaroglu L."/>
            <person name="Beasley E.M."/>
            <person name="Beeson K.Y."/>
            <person name="Benos P.V."/>
            <person name="Berman B.P."/>
            <person name="Bhandari D."/>
            <person name="Bolshakov S."/>
            <person name="Borkova D."/>
            <person name="Botchan M.R."/>
            <person name="Bouck J."/>
            <person name="Brokstein P."/>
            <person name="Brottier P."/>
            <person name="Burtis K.C."/>
            <person name="Busam D.A."/>
            <person name="Butler H."/>
            <person name="Cadieu E."/>
            <person name="Center A."/>
            <person name="Chandra I."/>
            <person name="Cherry J.M."/>
            <person name="Cawley S."/>
            <person name="Dahlke C."/>
            <person name="Davenport L.B."/>
            <person name="Davies P."/>
            <person name="de Pablos B."/>
            <person name="Delcher A."/>
            <person name="Deng Z."/>
            <person name="Mays A.D."/>
            <person name="Dew I."/>
            <person name="Dietz S.M."/>
            <person name="Dodson K."/>
            <person name="Doup L.E."/>
            <person name="Downes M."/>
            <person name="Dugan-Rocha S."/>
            <person name="Dunkov B.C."/>
            <person name="Dunn P."/>
            <person name="Durbin K.J."/>
            <person name="Evangelista C.C."/>
            <person name="Ferraz C."/>
            <person name="Ferriera S."/>
            <person name="Fleischmann W."/>
            <person name="Fosler C."/>
            <person name="Gabrielian A.E."/>
            <person name="Garg N.S."/>
            <person name="Gelbart W.M."/>
            <person name="Glasser K."/>
            <person name="Glodek A."/>
            <person name="Gong F."/>
            <person name="Gorrell J.H."/>
            <person name="Gu Z."/>
            <person name="Guan P."/>
            <person name="Harris M."/>
            <person name="Harris N.L."/>
            <person name="Harvey D."/>
            <person name="Heiman T.J."/>
            <person name="Hernandez J.R."/>
            <person name="Houck J."/>
            <person name="Hostin D."/>
            <person name="Houston K.A."/>
            <person name="Howland T.J."/>
            <person name="Wei M.H."/>
            <person name="Ibegwam C."/>
            <person name="Jalali M."/>
            <person name="Kalush F."/>
            <person name="Karpen G.H."/>
            <person name="Ke Z."/>
            <person name="Kennison J.A."/>
            <person name="Ketchum K.A."/>
            <person name="Kimmel B.E."/>
            <person name="Kodira C.D."/>
            <person name="Kraft C."/>
            <person name="Kravitz S."/>
            <person name="Kulp D."/>
            <person name="Lai Z."/>
            <person name="Lasko P."/>
            <person name="Lei Y."/>
            <person name="Levitsky A.A."/>
            <person name="Li J."/>
            <person name="Li Z."/>
            <person name="Liang Y."/>
            <person name="Lin X."/>
            <person name="Liu X."/>
            <person name="Mattei B."/>
            <person name="McIntosh T.C."/>
            <person name="McLeod M.P."/>
            <person name="McPherson D."/>
            <person name="Merkulov G."/>
            <person name="Milshina N.V."/>
            <person name="Mobarry C."/>
            <person name="Morris J."/>
            <person name="Moshrefi A."/>
            <person name="Mount S.M."/>
            <person name="Moy M."/>
            <person name="Murphy B."/>
            <person name="Murphy L."/>
            <person name="Muzny D.M."/>
            <person name="Nelson D.L."/>
            <person name="Nelson D.R."/>
            <person name="Nelson K.A."/>
            <person name="Nixon K."/>
            <person name="Nusskern D.R."/>
            <person name="Pacleb J.M."/>
            <person name="Palazzolo M."/>
            <person name="Pittman G.S."/>
            <person name="Pan S."/>
            <person name="Pollard J."/>
            <person name="Puri V."/>
            <person name="Reese M.G."/>
            <person name="Reinert K."/>
            <person name="Remington K."/>
            <person name="Saunders R.D."/>
            <person name="Scheeler F."/>
            <person name="Shen H."/>
            <person name="Shue B.C."/>
            <person name="Siden-Kiamos I."/>
            <person name="Simpson M."/>
            <person name="Skupski M.P."/>
            <person name="Smith T."/>
            <person name="Spier E."/>
            <person name="Spradling A.C."/>
            <person name="Stapleton M."/>
            <person name="Strong R."/>
            <person name="Sun E."/>
            <person name="Svirskas R."/>
            <person name="Tector C."/>
            <person name="Turner R."/>
            <person name="Venter E."/>
            <person name="Wang A.H."/>
            <person name="Wang X."/>
            <person name="Wang Z.Y."/>
            <person name="Wassarman D.A."/>
            <person name="Weinstock G.M."/>
            <person name="Weissenbach J."/>
            <person name="Williams S.M."/>
            <person name="WoodageT"/>
            <person name="Worley K.C."/>
            <person name="Wu D."/>
            <person name="Yang S."/>
            <person name="Yao Q.A."/>
            <person name="Ye J."/>
            <person name="Yeh R.F."/>
            <person name="Zaveri J.S."/>
            <person name="Zhan M."/>
            <person name="Zhang G."/>
            <person name="Zhao Q."/>
            <person name="Zheng L."/>
            <person name="Zheng X.H."/>
            <person name="Zhong F.N."/>
            <person name="Zhong W."/>
            <person name="Zhou X."/>
            <person name="Zhu S."/>
            <person name="Zhu X."/>
            <person name="Smith H.O."/>
            <person name="Gibbs R.A."/>
            <person name="Myers E.W."/>
            <person name="Rubin G.M."/>
            <person name="Venter J.C."/>
        </authorList>
    </citation>
    <scope>NUCLEOTIDE SEQUENCE [LARGE SCALE GENOMIC DNA]</scope>
    <source>
        <strain evidence="19">Berkeley</strain>
    </source>
</reference>
<evidence type="ECO:0000259" key="15">
    <source>
        <dbReference type="Pfam" id="PF01545"/>
    </source>
</evidence>
<reference evidence="17 19" key="5">
    <citation type="journal article" date="2002" name="Genome Biol.">
        <title>Heterochromatic sequences in a Drosophila whole-genome shotgun assembly.</title>
        <authorList>
            <person name="Hoskins R.A."/>
            <person name="Smith C.D."/>
            <person name="Carlson J.W."/>
            <person name="Carvalho A.B."/>
            <person name="Halpern A."/>
            <person name="Kaminker J.S."/>
            <person name="Kennedy C."/>
            <person name="Mungall C.J."/>
            <person name="Sullivan B.A."/>
            <person name="Sutton G.G."/>
            <person name="Yasuhara J.C."/>
            <person name="Wakimoto B.T."/>
            <person name="Myers E.W."/>
            <person name="Celniker S.E."/>
            <person name="Rubin G.M."/>
            <person name="Karpen G.H."/>
        </authorList>
    </citation>
    <scope>NUCLEOTIDE SEQUENCE [LARGE SCALE GENOMIC DNA]</scope>
    <source>
        <strain evidence="19">Berkeley</strain>
    </source>
</reference>
<dbReference type="STRING" id="7227.FBpp0292109"/>
<keyword evidence="9" id="KW-0406">Ion transport</keyword>
<dbReference type="HOGENOM" id="CLU_024597_0_0_1"/>
<feature type="region of interest" description="Disordered" evidence="13">
    <location>
        <begin position="201"/>
        <end position="226"/>
    </location>
</feature>
<keyword evidence="5" id="KW-0479">Metal-binding</keyword>
<feature type="transmembrane region" description="Helical" evidence="14">
    <location>
        <begin position="408"/>
        <end position="430"/>
    </location>
</feature>
<evidence type="ECO:0000256" key="6">
    <source>
        <dbReference type="ARBA" id="ARBA00022833"/>
    </source>
</evidence>
<dbReference type="SUPFAM" id="SSF161111">
    <property type="entry name" value="Cation efflux protein transmembrane domain-like"/>
    <property type="match status" value="1"/>
</dbReference>
<feature type="region of interest" description="Disordered" evidence="13">
    <location>
        <begin position="103"/>
        <end position="142"/>
    </location>
</feature>
<dbReference type="GO" id="GO:0005886">
    <property type="term" value="C:plasma membrane"/>
    <property type="evidence" value="ECO:0000318"/>
    <property type="project" value="GO_Central"/>
</dbReference>
<dbReference type="Proteomes" id="UP000000803">
    <property type="component" value="Chromosome 2L"/>
</dbReference>
<dbReference type="BioGRID-ORCS" id="326167">
    <property type="hits" value="0 hits in 3 CRISPR screens"/>
</dbReference>
<evidence type="ECO:0000256" key="7">
    <source>
        <dbReference type="ARBA" id="ARBA00022906"/>
    </source>
</evidence>
<dbReference type="NCBIfam" id="TIGR01297">
    <property type="entry name" value="CDF"/>
    <property type="match status" value="1"/>
</dbReference>
<evidence type="ECO:0000256" key="3">
    <source>
        <dbReference type="ARBA" id="ARBA00022448"/>
    </source>
</evidence>
<comment type="subcellular location">
    <subcellularLocation>
        <location evidence="1">Cytoplasmic vesicle</location>
        <location evidence="1">Secretory vesicle membrane</location>
        <topology evidence="1">Multi-pass membrane protein</topology>
    </subcellularLocation>
</comment>
<reference evidence="17 19" key="9">
    <citation type="journal article" date="2015" name="G3 (Bethesda)">
        <title>Gene Model Annotations for Drosophila melanogaster: Impact of High-Throughput Data.</title>
        <authorList>
            <consortium name="FlyBase Consortium"/>
            <person name="Matthews B.B."/>
            <person name="Dos Santos G."/>
            <person name="Crosby M.A."/>
            <person name="Emmert D.B."/>
            <person name="St Pierre S.E."/>
            <person name="Gramates L.S."/>
            <person name="Zhou P."/>
            <person name="Schroeder A.J."/>
            <person name="Falls K."/>
            <person name="Strelets V."/>
            <person name="Russo S.M."/>
            <person name="Gelbart W.M."/>
            <person name="null"/>
        </authorList>
    </citation>
    <scope>NUCLEOTIDE SEQUENCE [LARGE SCALE GENOMIC DNA]</scope>
    <source>
        <strain evidence="19">Berkeley</strain>
    </source>
</reference>
<evidence type="ECO:0000259" key="16">
    <source>
        <dbReference type="Pfam" id="PF16916"/>
    </source>
</evidence>
<dbReference type="Pfam" id="PF01545">
    <property type="entry name" value="Cation_efflux"/>
    <property type="match status" value="1"/>
</dbReference>
<keyword evidence="10 14" id="KW-0472">Membrane</keyword>
<feature type="domain" description="Cation efflux protein transmembrane" evidence="15">
    <location>
        <begin position="341"/>
        <end position="572"/>
    </location>
</feature>
<accession>Q9VKA3</accession>
<name>Q9VKA3_DROME</name>
<gene>
    <name evidence="17 18" type="primary">ZnT33D</name>
    <name evidence="17" type="synonym">CG17215</name>
    <name evidence="17" type="synonym">cg31860</name>
    <name evidence="17" type="synonym">Dmel\CG31860</name>
    <name evidence="17" type="synonym">dZnT33D</name>
    <name evidence="17" type="synonym">ZNT33D</name>
    <name evidence="17 18" type="ORF">CG31860</name>
    <name evidence="17" type="ORF">Dmel_CG31860</name>
</gene>
<keyword evidence="19" id="KW-1185">Reference proteome</keyword>
<proteinExistence type="inferred from homology"/>
<dbReference type="Bgee" id="FBgn0051860">
    <property type="expression patterns" value="Expressed in mid-late elongation-stage spermatid (Drosophila) in testis and 18 other cell types or tissues"/>
</dbReference>
<dbReference type="DNASU" id="326167"/>
<feature type="region of interest" description="Disordered" evidence="13">
    <location>
        <begin position="247"/>
        <end position="277"/>
    </location>
</feature>
<keyword evidence="8 14" id="KW-1133">Transmembrane helix</keyword>
<dbReference type="GO" id="GO:0046872">
    <property type="term" value="F:metal ion binding"/>
    <property type="evidence" value="ECO:0007669"/>
    <property type="project" value="UniProtKB-KW"/>
</dbReference>
<dbReference type="InterPro" id="IPR050681">
    <property type="entry name" value="CDF/SLC30A"/>
</dbReference>
<organism evidence="17 19">
    <name type="scientific">Drosophila melanogaster</name>
    <name type="common">Fruit fly</name>
    <dbReference type="NCBI Taxonomy" id="7227"/>
    <lineage>
        <taxon>Eukaryota</taxon>
        <taxon>Metazoa</taxon>
        <taxon>Ecdysozoa</taxon>
        <taxon>Arthropoda</taxon>
        <taxon>Hexapoda</taxon>
        <taxon>Insecta</taxon>
        <taxon>Pterygota</taxon>
        <taxon>Neoptera</taxon>
        <taxon>Endopterygota</taxon>
        <taxon>Diptera</taxon>
        <taxon>Brachycera</taxon>
        <taxon>Muscomorpha</taxon>
        <taxon>Ephydroidea</taxon>
        <taxon>Drosophilidae</taxon>
        <taxon>Drosophila</taxon>
        <taxon>Sophophora</taxon>
    </lineage>
</organism>
<feature type="transmembrane region" description="Helical" evidence="14">
    <location>
        <begin position="442"/>
        <end position="461"/>
    </location>
</feature>
<dbReference type="GeneID" id="326167"/>
<keyword evidence="11" id="KW-0968">Cytoplasmic vesicle</keyword>
<dbReference type="UCSC" id="CG31860-RA">
    <property type="organism name" value="d. melanogaster"/>
</dbReference>
<evidence type="ECO:0000256" key="13">
    <source>
        <dbReference type="SAM" id="MobiDB-lite"/>
    </source>
</evidence>
<feature type="compositionally biased region" description="Basic and acidic residues" evidence="13">
    <location>
        <begin position="62"/>
        <end position="88"/>
    </location>
</feature>
<dbReference type="GO" id="GO:0016323">
    <property type="term" value="C:basolateral plasma membrane"/>
    <property type="evidence" value="ECO:0000314"/>
    <property type="project" value="FlyBase"/>
</dbReference>
<dbReference type="GO" id="GO:0010043">
    <property type="term" value="P:response to zinc ion"/>
    <property type="evidence" value="ECO:0000318"/>
    <property type="project" value="GO_Central"/>
</dbReference>
<evidence type="ECO:0000256" key="4">
    <source>
        <dbReference type="ARBA" id="ARBA00022692"/>
    </source>
</evidence>
<keyword evidence="6" id="KW-0862">Zinc</keyword>
<dbReference type="InParanoid" id="Q9VKA3"/>
<dbReference type="PhylomeDB" id="Q9VKA3"/>
<dbReference type="InterPro" id="IPR058533">
    <property type="entry name" value="Cation_efflux_TM"/>
</dbReference>
<reference evidence="17 19" key="11">
    <citation type="journal article" date="2015" name="Genome Res.">
        <title>The Release 6 reference sequence of the Drosophila melanogaster genome.</title>
        <authorList>
            <person name="Hoskins R.A."/>
            <person name="Carlson J.W."/>
            <person name="Wan K.H."/>
            <person name="Park S."/>
            <person name="Mendez I."/>
            <person name="Galle S.E."/>
            <person name="Booth B.W."/>
            <person name="Pfeiffer B.D."/>
            <person name="George R.A."/>
            <person name="Svirskas R."/>
            <person name="Krzywinski M."/>
            <person name="Schein J."/>
            <person name="Accardo M.C."/>
            <person name="Damia E."/>
            <person name="Messina G."/>
            <person name="Mendez-Lago M."/>
            <person name="de Pablos B."/>
            <person name="Demakova O.V."/>
            <person name="Andreyeva E.N."/>
            <person name="Boldyreva L.V."/>
            <person name="Marra M."/>
            <person name="Carvalho A.B."/>
            <person name="Dimitri P."/>
            <person name="Villasante A."/>
            <person name="Zhimulev I.F."/>
            <person name="Rubin G.M."/>
            <person name="Karpen G.H."/>
            <person name="Celniker S.E."/>
        </authorList>
    </citation>
    <scope>NUCLEOTIDE SEQUENCE [LARGE SCALE GENOMIC DNA]</scope>
    <source>
        <strain evidence="19">Berkeley</strain>
    </source>
</reference>
<reference evidence="17 19" key="10">
    <citation type="journal article" date="2015" name="G3 (Bethesda)">
        <title>Gene Model Annotations for Drosophila melanogaster: The Rule-Benders.</title>
        <authorList>
            <consortium name="FlyBase Consortium"/>
            <person name="Crosby M.A."/>
            <person name="Gramates L.S."/>
            <person name="Dos Santos G."/>
            <person name="Matthews B.B."/>
            <person name="St Pierre S.E."/>
            <person name="Zhou P."/>
            <person name="Schroeder A.J."/>
            <person name="Falls K."/>
            <person name="Emmert D.B."/>
            <person name="Russo S.M."/>
            <person name="Gelbart W.M."/>
            <person name="null"/>
        </authorList>
    </citation>
    <scope>NUCLEOTIDE SEQUENCE [LARGE SCALE GENOMIC DNA]</scope>
    <source>
        <strain evidence="19">Berkeley</strain>
    </source>
</reference>
<dbReference type="RefSeq" id="NP_723732.2">
    <property type="nucleotide sequence ID" value="NM_164998.3"/>
</dbReference>
<feature type="transmembrane region" description="Helical" evidence="14">
    <location>
        <begin position="340"/>
        <end position="361"/>
    </location>
</feature>
<dbReference type="InterPro" id="IPR027470">
    <property type="entry name" value="Cation_efflux_CTD"/>
</dbReference>
<feature type="transmembrane region" description="Helical" evidence="14">
    <location>
        <begin position="543"/>
        <end position="564"/>
    </location>
</feature>
<feature type="compositionally biased region" description="Polar residues" evidence="13">
    <location>
        <begin position="109"/>
        <end position="120"/>
    </location>
</feature>
<evidence type="ECO:0000256" key="12">
    <source>
        <dbReference type="ARBA" id="ARBA00048349"/>
    </source>
</evidence>
<feature type="compositionally biased region" description="Polar residues" evidence="13">
    <location>
        <begin position="201"/>
        <end position="213"/>
    </location>
</feature>
<dbReference type="PANTHER" id="PTHR11562:SF17">
    <property type="entry name" value="RE54080P-RELATED"/>
    <property type="match status" value="1"/>
</dbReference>
<feature type="compositionally biased region" description="Polar residues" evidence="13">
    <location>
        <begin position="128"/>
        <end position="142"/>
    </location>
</feature>
<evidence type="ECO:0000256" key="11">
    <source>
        <dbReference type="ARBA" id="ARBA00023329"/>
    </source>
</evidence>
<feature type="domain" description="Cation efflux protein cytoplasmic" evidence="16">
    <location>
        <begin position="577"/>
        <end position="651"/>
    </location>
</feature>
<reference evidence="17 19" key="2">
    <citation type="journal article" date="2002" name="Genome Biol.">
        <title>Finishing a whole-genome shotgun: release 3 of the Drosophila melanogaster euchromatic genome sequence.</title>
        <authorList>
            <person name="Celniker S.E."/>
            <person name="Wheeler D.A."/>
            <person name="Kronmiller B."/>
            <person name="Carlson J.W."/>
            <person name="Halpern A."/>
            <person name="Patel S."/>
            <person name="Adams M."/>
            <person name="Champe M."/>
            <person name="Dugan S.P."/>
            <person name="Frise E."/>
            <person name="Hodgson A."/>
            <person name="George R.A."/>
            <person name="Hoskins R.A."/>
            <person name="Laverty T."/>
            <person name="Muzny D.M."/>
            <person name="Nelson C.R."/>
            <person name="Pacleb J.M."/>
            <person name="Park S."/>
            <person name="Pfeiffer B.D."/>
            <person name="Richards S."/>
            <person name="Sodergren E.J."/>
            <person name="Svirskas R."/>
            <person name="Tabor P.E."/>
            <person name="Wan K."/>
            <person name="Stapleton M."/>
            <person name="Sutton G.G."/>
            <person name="Venter C."/>
            <person name="Weinstock G."/>
            <person name="Scherer S.E."/>
            <person name="Myers E.W."/>
            <person name="Gibbs R.A."/>
            <person name="Rubin G.M."/>
        </authorList>
    </citation>
    <scope>NUCLEOTIDE SEQUENCE [LARGE SCALE GENOMIC DNA]</scope>
    <source>
        <strain evidence="19">Berkeley</strain>
    </source>
</reference>
<dbReference type="FunFam" id="1.20.1510.10:FF:000002">
    <property type="entry name" value="zinc transporter 3 isoform X1"/>
    <property type="match status" value="1"/>
</dbReference>
<reference evidence="17 19" key="7">
    <citation type="journal article" date="2007" name="Science">
        <title>The Release 5.1 annotation of Drosophila melanogaster heterochromatin.</title>
        <authorList>
            <person name="Smith C.D."/>
            <person name="Shu S."/>
            <person name="Mungall C.J."/>
            <person name="Karpen G.H."/>
        </authorList>
    </citation>
    <scope>NUCLEOTIDE SEQUENCE [LARGE SCALE GENOMIC DNA]</scope>
    <source>
        <strain evidence="19">Berkeley</strain>
    </source>
</reference>
<feature type="compositionally biased region" description="Basic and acidic residues" evidence="13">
    <location>
        <begin position="672"/>
        <end position="701"/>
    </location>
</feature>
<dbReference type="eggNOG" id="KOG1482">
    <property type="taxonomic scope" value="Eukaryota"/>
</dbReference>
<sequence>MSKKSLKRQDEHTKDNDCEEEDEEELQAAIREMVKIPDIDIIPRKSSESVREKESTGNVLKKNHDERGSQTGDGKDTTSKTRQKKLESDDSWAALLRKRFAWTKDNKTDAVNQNIPNTKGSSKDFTENKGSGNKHSTVTSNEKLIRSEYYENSQTKSDAIKSLSNNQLSEESPEFLNKLRRIEEASKPKTWKRPTPVVLKSNQNYSANKNSENALDAKPQTATNTEETHGCINILKVPFQSNLYYVPEKPSRQDKGSGTSDFQPGAPETPIVENSAVDSDRKAVEIMPENVKNSEEKKIDNSDSTKTVTITGHSHITAKWDGHCHFKERETGVDKAARRVLIIACILCTIFLILEVIGGILSNSLAIATDAAHLLTDLASFLISISALHLAGRPSSERLNYGWHRAEVIGAMVSIFFIWVVTGILVYMAIMRWVNQDFELDAKIMLITSALAILFNVIMAMQLQHGHSHSLPGVHKMSKDAGSVLGSKMILLLGKSVSMQYAAKGHENINVRAAIIHVVGDIIQSFGVFVAALIIFFWPEWAFMDSVCTFVFSVLVLVVTFKILRDVLMVLMEATPDFMDYEEVKQTFLSISGVEHVHNLRIWALSINKVALSAHLAISKDADPQLILEEATTLIHKRFKFFETTIQIEEYSPGMENCGQCLSPSDKSGKRKSSDPEKGEGKAGRKRGSDVGKIKNHSGSE</sequence>
<evidence type="ECO:0000313" key="19">
    <source>
        <dbReference type="Proteomes" id="UP000000803"/>
    </source>
</evidence>
<evidence type="ECO:0000313" key="17">
    <source>
        <dbReference type="EMBL" id="AAF53175.3"/>
    </source>
</evidence>
<dbReference type="GO" id="GO:0006882">
    <property type="term" value="P:intracellular zinc ion homeostasis"/>
    <property type="evidence" value="ECO:0000315"/>
    <property type="project" value="FlyBase"/>
</dbReference>
<dbReference type="FlyBase" id="FBgn0051860">
    <property type="gene designation" value="ZnT33D"/>
</dbReference>
<dbReference type="CTD" id="326167"/>
<evidence type="ECO:0000256" key="1">
    <source>
        <dbReference type="ARBA" id="ARBA00004638"/>
    </source>
</evidence>
<feature type="compositionally biased region" description="Basic and acidic residues" evidence="13">
    <location>
        <begin position="32"/>
        <end position="55"/>
    </location>
</feature>
<dbReference type="Pfam" id="PF16916">
    <property type="entry name" value="ZT_dimer"/>
    <property type="match status" value="1"/>
</dbReference>
<reference evidence="17 19" key="6">
    <citation type="journal article" date="2005" name="PLoS Comput. Biol.">
        <title>Combined evidence annotation of transposable elements in genome sequences.</title>
        <authorList>
            <person name="Quesneville H."/>
            <person name="Bergman C.M."/>
            <person name="Andrieu O."/>
            <person name="Autard D."/>
            <person name="Nouaud D."/>
            <person name="Ashburner M."/>
            <person name="Anxolabehere D."/>
        </authorList>
    </citation>
    <scope>NUCLEOTIDE SEQUENCE [LARGE SCALE GENOMIC DNA]</scope>
    <source>
        <strain evidence="19">Berkeley</strain>
    </source>
</reference>
<dbReference type="InterPro" id="IPR027469">
    <property type="entry name" value="Cation_efflux_TMD_sf"/>
</dbReference>
<feature type="compositionally biased region" description="Acidic residues" evidence="13">
    <location>
        <begin position="17"/>
        <end position="26"/>
    </location>
</feature>
<dbReference type="GO" id="GO:0010312">
    <property type="term" value="P:detoxification of zinc ion"/>
    <property type="evidence" value="ECO:0000315"/>
    <property type="project" value="FlyBase"/>
</dbReference>
<evidence type="ECO:0000313" key="18">
    <source>
        <dbReference type="FlyBase" id="FBgn0051860"/>
    </source>
</evidence>
<evidence type="ECO:0000256" key="8">
    <source>
        <dbReference type="ARBA" id="ARBA00022989"/>
    </source>
</evidence>
<keyword evidence="4 14" id="KW-0812">Transmembrane</keyword>
<dbReference type="SMR" id="Q9VKA3"/>
<feature type="transmembrane region" description="Helical" evidence="14">
    <location>
        <begin position="514"/>
        <end position="537"/>
    </location>
</feature>
<comment type="catalytic activity">
    <reaction evidence="12">
        <text>Zn(2+)(in) + 2 H(+)(out) = Zn(2+)(out) + 2 H(+)(in)</text>
        <dbReference type="Rhea" id="RHEA:72627"/>
        <dbReference type="ChEBI" id="CHEBI:15378"/>
        <dbReference type="ChEBI" id="CHEBI:29105"/>
    </reaction>
</comment>
<dbReference type="GO" id="GO:0005385">
    <property type="term" value="F:zinc ion transmembrane transporter activity"/>
    <property type="evidence" value="ECO:0000250"/>
    <property type="project" value="FlyBase"/>
</dbReference>
<dbReference type="OrthoDB" id="9944568at2759"/>
<dbReference type="EMBL" id="AE014134">
    <property type="protein sequence ID" value="AAF53175.3"/>
    <property type="molecule type" value="Genomic_DNA"/>
</dbReference>
<dbReference type="PANTHER" id="PTHR11562">
    <property type="entry name" value="CATION EFFLUX PROTEIN/ ZINC TRANSPORTER"/>
    <property type="match status" value="1"/>
</dbReference>